<protein>
    <submittedName>
        <fullName evidence="1">Glutathione gamma-glutamylcysteinyltransferase 1</fullName>
    </submittedName>
</protein>
<dbReference type="EMBL" id="CM039172">
    <property type="protein sequence ID" value="KAH9785265.1"/>
    <property type="molecule type" value="Genomic_DNA"/>
</dbReference>
<accession>A0ACB8MHZ1</accession>
<gene>
    <name evidence="1" type="ORF">KPL71_009909</name>
</gene>
<name>A0ACB8MHZ1_CITSI</name>
<reference evidence="2" key="1">
    <citation type="journal article" date="2023" name="Hortic. Res.">
        <title>A chromosome-level phased genome enabling allele-level studies in sweet orange: a case study on citrus Huanglongbing tolerance.</title>
        <authorList>
            <person name="Wu B."/>
            <person name="Yu Q."/>
            <person name="Deng Z."/>
            <person name="Duan Y."/>
            <person name="Luo F."/>
            <person name="Gmitter F. Jr."/>
        </authorList>
    </citation>
    <scope>NUCLEOTIDE SEQUENCE [LARGE SCALE GENOMIC DNA]</scope>
    <source>
        <strain evidence="2">cv. Valencia</strain>
    </source>
</reference>
<sequence>MAMAGLYRRALPSPPAIEFASPEGKQLFTEALGEGTMEGFFKLISYYQTQSEPAYCGLATLAVILNALAIDPGRTWKGPWRWFDDTMLDCCEPLSKIKAEGITFGKVACLAYCNGAKVEAFRTNESSIDDFRRHVISCASSEDCHVISSYHRGVFKQTGSGHFSPIGGYHARKDLVLILDVARFKYPPHWVPLALLWEAMDTIDKATGHPRGHEGWSKVAKYLTEDVPHRLKMNDVKDVENLLSLVFKSAPVDLKEFIKWVAEVRRQDVAGVSSSEEEKEEVLKQIKETEIFEHINRWLGSEISVCQGYKQTLPEIAANVCCQGAQLLAGQLSSLDETCCKETNVVLVQAGGVSPMTLVSGKITTNGVEQGIDMLVPSSQTEPRNILCDFDRSNCKGMHPSTADVLTVILLALPQHTWSGIKEEKLLTQLNRCVSIENIPSLLQQEVLHLRRQLHFLMIDLHEPSASG</sequence>
<keyword evidence="2" id="KW-1185">Reference proteome</keyword>
<evidence type="ECO:0000313" key="2">
    <source>
        <dbReference type="Proteomes" id="UP000829398"/>
    </source>
</evidence>
<proteinExistence type="predicted"/>
<evidence type="ECO:0000313" key="1">
    <source>
        <dbReference type="EMBL" id="KAH9785265.1"/>
    </source>
</evidence>
<comment type="caution">
    <text evidence="1">The sequence shown here is derived from an EMBL/GenBank/DDBJ whole genome shotgun (WGS) entry which is preliminary data.</text>
</comment>
<dbReference type="Proteomes" id="UP000829398">
    <property type="component" value="Chromosome 3"/>
</dbReference>
<organism evidence="1 2">
    <name type="scientific">Citrus sinensis</name>
    <name type="common">Sweet orange</name>
    <name type="synonym">Citrus aurantium var. sinensis</name>
    <dbReference type="NCBI Taxonomy" id="2711"/>
    <lineage>
        <taxon>Eukaryota</taxon>
        <taxon>Viridiplantae</taxon>
        <taxon>Streptophyta</taxon>
        <taxon>Embryophyta</taxon>
        <taxon>Tracheophyta</taxon>
        <taxon>Spermatophyta</taxon>
        <taxon>Magnoliopsida</taxon>
        <taxon>eudicotyledons</taxon>
        <taxon>Gunneridae</taxon>
        <taxon>Pentapetalae</taxon>
        <taxon>rosids</taxon>
        <taxon>malvids</taxon>
        <taxon>Sapindales</taxon>
        <taxon>Rutaceae</taxon>
        <taxon>Aurantioideae</taxon>
        <taxon>Citrus</taxon>
    </lineage>
</organism>